<sequence length="288" mass="32908">MQHTVSHSSGALIAFIGSTPNIGTTITAVATAVRIAERSQKQIGYLCLNLKSSKLHRYIGVDQPIATLDQLQADLRAFSLSKSKLQQAMYSPKQLPKLSILFGNLSREQAEFYWPEHIEHLIRVAQQLYAVIIVDVSAYWDNAATITAMRLADTRVMITSVALSHFQEDRNKWTNEVAPLFQLSEVAFEYVTTHYPWKNGGFTMNQVQKQLQLKTWDQMKVSESLLAKLDQGTYVHWLVSDRSGQQLMNQGAATIMKRHQIPVALQWKKEQPWFRKLTMYRRNGARTL</sequence>
<dbReference type="SUPFAM" id="SSF52540">
    <property type="entry name" value="P-loop containing nucleoside triphosphate hydrolases"/>
    <property type="match status" value="1"/>
</dbReference>
<gene>
    <name evidence="1" type="ORF">ACFSJH_08025</name>
</gene>
<dbReference type="Proteomes" id="UP001597362">
    <property type="component" value="Unassembled WGS sequence"/>
</dbReference>
<dbReference type="InterPro" id="IPR027417">
    <property type="entry name" value="P-loop_NTPase"/>
</dbReference>
<evidence type="ECO:0000313" key="1">
    <source>
        <dbReference type="EMBL" id="MFD2115672.1"/>
    </source>
</evidence>
<comment type="caution">
    <text evidence="1">The sequence shown here is derived from an EMBL/GenBank/DDBJ whole genome shotgun (WGS) entry which is preliminary data.</text>
</comment>
<dbReference type="Gene3D" id="3.40.50.300">
    <property type="entry name" value="P-loop containing nucleotide triphosphate hydrolases"/>
    <property type="match status" value="1"/>
</dbReference>
<keyword evidence="2" id="KW-1185">Reference proteome</keyword>
<name>A0ABW4YIY6_9BACL</name>
<proteinExistence type="predicted"/>
<reference evidence="2" key="1">
    <citation type="journal article" date="2019" name="Int. J. Syst. Evol. Microbiol.">
        <title>The Global Catalogue of Microorganisms (GCM) 10K type strain sequencing project: providing services to taxonomists for standard genome sequencing and annotation.</title>
        <authorList>
            <consortium name="The Broad Institute Genomics Platform"/>
            <consortium name="The Broad Institute Genome Sequencing Center for Infectious Disease"/>
            <person name="Wu L."/>
            <person name="Ma J."/>
        </authorList>
    </citation>
    <scope>NUCLEOTIDE SEQUENCE [LARGE SCALE GENOMIC DNA]</scope>
    <source>
        <strain evidence="2">GH52</strain>
    </source>
</reference>
<dbReference type="EMBL" id="JBHUHO010000024">
    <property type="protein sequence ID" value="MFD2115672.1"/>
    <property type="molecule type" value="Genomic_DNA"/>
</dbReference>
<organism evidence="1 2">
    <name type="scientific">Paenibacillus yanchengensis</name>
    <dbReference type="NCBI Taxonomy" id="2035833"/>
    <lineage>
        <taxon>Bacteria</taxon>
        <taxon>Bacillati</taxon>
        <taxon>Bacillota</taxon>
        <taxon>Bacilli</taxon>
        <taxon>Bacillales</taxon>
        <taxon>Paenibacillaceae</taxon>
        <taxon>Paenibacillus</taxon>
    </lineage>
</organism>
<evidence type="ECO:0008006" key="3">
    <source>
        <dbReference type="Google" id="ProtNLM"/>
    </source>
</evidence>
<protein>
    <recommendedName>
        <fullName evidence="3">ParA family protein</fullName>
    </recommendedName>
</protein>
<accession>A0ABW4YIY6</accession>
<dbReference type="RefSeq" id="WP_377771067.1">
    <property type="nucleotide sequence ID" value="NZ_JBHUHO010000024.1"/>
</dbReference>
<evidence type="ECO:0000313" key="2">
    <source>
        <dbReference type="Proteomes" id="UP001597362"/>
    </source>
</evidence>